<gene>
    <name evidence="2" type="ORF">SAMN04488242_0771</name>
</gene>
<keyword evidence="2" id="KW-0067">ATP-binding</keyword>
<dbReference type="Gene3D" id="3.40.50.300">
    <property type="entry name" value="P-loop containing nucleotide triphosphate hydrolases"/>
    <property type="match status" value="2"/>
</dbReference>
<organism evidence="2 3">
    <name type="scientific">Tessaracoccus oleiagri</name>
    <dbReference type="NCBI Taxonomy" id="686624"/>
    <lineage>
        <taxon>Bacteria</taxon>
        <taxon>Bacillati</taxon>
        <taxon>Actinomycetota</taxon>
        <taxon>Actinomycetes</taxon>
        <taxon>Propionibacteriales</taxon>
        <taxon>Propionibacteriaceae</taxon>
        <taxon>Tessaracoccus</taxon>
    </lineage>
</organism>
<dbReference type="STRING" id="686624.SAMN04488242_0771"/>
<evidence type="ECO:0000313" key="3">
    <source>
        <dbReference type="Proteomes" id="UP000199475"/>
    </source>
</evidence>
<protein>
    <submittedName>
        <fullName evidence="2">UvrD-like helicase C-terminal domain-containing protein</fullName>
    </submittedName>
</protein>
<sequence length="545" mass="62025">MFTTESERVVWERLRDTLRPVDTLIANYRLTDTRKDHEADLVVVMPDVGVVVVEVKGAGIGYRDGQWTMTRGNTRRPIDPVGQARETRYALRHFLESDARWAGSSRSPIRFAHAVVTPFTVLDADFDLPDCPRWMIHDKHDLDRLAERLADIPLGFETHRRPPDEDDCEVIVDVLTARGTQAVPGVVDEADERQHRADRLTQEQGLVLGVTRLLRRVEIRGGAGSGKTVLALTQAKQLTHGRSDQPAERVALMCYSIGLASYFRREVATWHYRDRPAFVGTYEALANLWGIPSGSRDDPEFWETRLPLLMAERARELPHGQRFDSFVVDEAQDFAESWWSPLIAALRDEQEGGLFLYSDENQRLFNRFGRPPVPLVPLVLDHNLRNTRQIAEVFRPLAPLRMRLEGGDGPLVTHVHARHEDALGVGDDQVEALLDEGWRPEDVVLLTTGGRHPEHTARQEMLGQEAYWDTFWDDEQVFYGHVLGFKGLERRAVVLCINEDGTRERFRERLYVGLSRATDRLVVVGDLDAIAHTSPEVAKELQRSH</sequence>
<proteinExistence type="predicted"/>
<feature type="domain" description="NERD" evidence="1">
    <location>
        <begin position="5"/>
        <end position="100"/>
    </location>
</feature>
<keyword evidence="2" id="KW-0547">Nucleotide-binding</keyword>
<accession>A0A1G9I7E1</accession>
<dbReference type="Proteomes" id="UP000199475">
    <property type="component" value="Unassembled WGS sequence"/>
</dbReference>
<dbReference type="SUPFAM" id="SSF52540">
    <property type="entry name" value="P-loop containing nucleoside triphosphate hydrolases"/>
    <property type="match status" value="1"/>
</dbReference>
<dbReference type="Pfam" id="PF08378">
    <property type="entry name" value="NERD"/>
    <property type="match status" value="1"/>
</dbReference>
<keyword evidence="2" id="KW-0347">Helicase</keyword>
<dbReference type="AlphaFoldDB" id="A0A1G9I7E1"/>
<reference evidence="2 3" key="1">
    <citation type="submission" date="2016-10" db="EMBL/GenBank/DDBJ databases">
        <authorList>
            <person name="de Groot N.N."/>
        </authorList>
    </citation>
    <scope>NUCLEOTIDE SEQUENCE [LARGE SCALE GENOMIC DNA]</scope>
    <source>
        <strain evidence="2 3">CGMCC 1.9159</strain>
    </source>
</reference>
<keyword evidence="2" id="KW-0378">Hydrolase</keyword>
<evidence type="ECO:0000259" key="1">
    <source>
        <dbReference type="Pfam" id="PF08378"/>
    </source>
</evidence>
<evidence type="ECO:0000313" key="2">
    <source>
        <dbReference type="EMBL" id="SDL21161.1"/>
    </source>
</evidence>
<dbReference type="EMBL" id="FNGP01000001">
    <property type="protein sequence ID" value="SDL21161.1"/>
    <property type="molecule type" value="Genomic_DNA"/>
</dbReference>
<keyword evidence="3" id="KW-1185">Reference proteome</keyword>
<dbReference type="InterPro" id="IPR027417">
    <property type="entry name" value="P-loop_NTPase"/>
</dbReference>
<name>A0A1G9I7E1_9ACTN</name>
<dbReference type="GO" id="GO:0004386">
    <property type="term" value="F:helicase activity"/>
    <property type="evidence" value="ECO:0007669"/>
    <property type="project" value="UniProtKB-KW"/>
</dbReference>
<dbReference type="InterPro" id="IPR011528">
    <property type="entry name" value="NERD"/>
</dbReference>